<accession>A0A1W6VA06</accession>
<name>A0A1W6VA06_VIBAL</name>
<evidence type="ECO:0000313" key="1">
    <source>
        <dbReference type="EMBL" id="ARP21944.1"/>
    </source>
</evidence>
<proteinExistence type="predicted"/>
<dbReference type="RefSeq" id="WP_025767318.1">
    <property type="nucleotide sequence ID" value="NZ_CP017893.1"/>
</dbReference>
<gene>
    <name evidence="1" type="ORF">K05K4_52420</name>
</gene>
<sequence>MNLEKSLKLINDSYSLKLELIKQVECKPLNSKVKNAAKLIKTPIGECYKNALSLAVLLDDSENCDIKVIVGVAEIIPGFVEGHGWIKLNNEHFDPTLELNGTTYSENTYYGVLKEFTVEEALEYASDNHNLPPYFPKALPDCMFTRPSYPSSISHHAFMNK</sequence>
<organism evidence="1">
    <name type="scientific">Vibrio alginolyticus</name>
    <dbReference type="NCBI Taxonomy" id="663"/>
    <lineage>
        <taxon>Bacteria</taxon>
        <taxon>Pseudomonadati</taxon>
        <taxon>Pseudomonadota</taxon>
        <taxon>Gammaproteobacteria</taxon>
        <taxon>Vibrionales</taxon>
        <taxon>Vibrionaceae</taxon>
        <taxon>Vibrio</taxon>
    </lineage>
</organism>
<dbReference type="EMBL" id="CP017904">
    <property type="protein sequence ID" value="ARP21944.1"/>
    <property type="molecule type" value="Genomic_DNA"/>
</dbReference>
<protein>
    <submittedName>
        <fullName evidence="1">Uncharacterized protein</fullName>
    </submittedName>
</protein>
<dbReference type="AlphaFoldDB" id="A0A1W6VA06"/>
<geneLocation type="plasmid" evidence="1">
    <name>pL289</name>
</geneLocation>
<keyword evidence="1" id="KW-0614">Plasmid</keyword>
<reference evidence="1" key="1">
    <citation type="submission" date="2016-10" db="EMBL/GenBank/DDBJ databases">
        <title>The High Quality Genome of Vibrio alginolyticus K01M1.</title>
        <authorList>
            <person name="Wendling C."/>
            <person name="Chibani C.M."/>
            <person name="Hertel R."/>
            <person name="Sproer C."/>
            <person name="Bunk B."/>
            <person name="Overmann J."/>
            <person name="Roth O."/>
            <person name="Liesegang H."/>
        </authorList>
    </citation>
    <scope>NUCLEOTIDE SEQUENCE</scope>
    <source>
        <strain evidence="1">K05K4</strain>
        <plasmid evidence="1">pL289</plasmid>
    </source>
</reference>